<feature type="domain" description="Myb/SANT-like DNA-binding" evidence="2">
    <location>
        <begin position="76"/>
        <end position="177"/>
    </location>
</feature>
<protein>
    <recommendedName>
        <fullName evidence="2">Myb/SANT-like DNA-binding domain-containing protein</fullName>
    </recommendedName>
</protein>
<keyword evidence="4" id="KW-1185">Reference proteome</keyword>
<accession>A0AAN9D9X3</accession>
<evidence type="ECO:0000313" key="3">
    <source>
        <dbReference type="EMBL" id="KAK7166336.1"/>
    </source>
</evidence>
<dbReference type="AlphaFoldDB" id="A0AAN9D9X3"/>
<dbReference type="InterPro" id="IPR044822">
    <property type="entry name" value="Myb_DNA-bind_4"/>
</dbReference>
<sequence>MAESDASVVNVYASDTMLYWDQEMTQPITQTLYQREGESTLYMDHDFTTALQIVPPVSVSETDENTTAELPQNQGFTRDQTLFLIDLMHQHLMKDDSELPRNLAELNSRIKMSRGKKRSFWQEIAVKLQSQFNQHFDVDKVSRKWTTLEDAYKKAVDNNASTGKAPTKFQFFKEMGELIGGHHDVDFPVIGTAKGVTVRRPEAFKQPLMFGNSSTEEELSSPSIAHSSDSESAGPSTLSPPHTSALARKRKRREDTTQVMSRVIKECEEATQRRHEEIMGEIKTTNALFKQMLQQSHEQQ</sequence>
<feature type="region of interest" description="Disordered" evidence="1">
    <location>
        <begin position="207"/>
        <end position="259"/>
    </location>
</feature>
<proteinExistence type="predicted"/>
<dbReference type="Proteomes" id="UP001364617">
    <property type="component" value="Unassembled WGS sequence"/>
</dbReference>
<dbReference type="Pfam" id="PF13837">
    <property type="entry name" value="Myb_DNA-bind_4"/>
    <property type="match status" value="1"/>
</dbReference>
<dbReference type="EMBL" id="JAYKXH010000006">
    <property type="protein sequence ID" value="KAK7166336.1"/>
    <property type="molecule type" value="Genomic_DNA"/>
</dbReference>
<feature type="compositionally biased region" description="Polar residues" evidence="1">
    <location>
        <begin position="220"/>
        <end position="242"/>
    </location>
</feature>
<evidence type="ECO:0000256" key="1">
    <source>
        <dbReference type="SAM" id="MobiDB-lite"/>
    </source>
</evidence>
<organism evidence="3 4">
    <name type="scientific">Phoxinus phoxinus</name>
    <name type="common">Eurasian minnow</name>
    <dbReference type="NCBI Taxonomy" id="58324"/>
    <lineage>
        <taxon>Eukaryota</taxon>
        <taxon>Metazoa</taxon>
        <taxon>Chordata</taxon>
        <taxon>Craniata</taxon>
        <taxon>Vertebrata</taxon>
        <taxon>Euteleostomi</taxon>
        <taxon>Actinopterygii</taxon>
        <taxon>Neopterygii</taxon>
        <taxon>Teleostei</taxon>
        <taxon>Ostariophysi</taxon>
        <taxon>Cypriniformes</taxon>
        <taxon>Leuciscidae</taxon>
        <taxon>Phoxininae</taxon>
        <taxon>Phoxinus</taxon>
    </lineage>
</organism>
<evidence type="ECO:0000313" key="4">
    <source>
        <dbReference type="Proteomes" id="UP001364617"/>
    </source>
</evidence>
<evidence type="ECO:0000259" key="2">
    <source>
        <dbReference type="Pfam" id="PF13837"/>
    </source>
</evidence>
<reference evidence="3 4" key="1">
    <citation type="submission" date="2024-02" db="EMBL/GenBank/DDBJ databases">
        <title>Chromosome-level genome assembly of the Eurasian Minnow (Phoxinus phoxinus).</title>
        <authorList>
            <person name="Oriowo T.O."/>
            <person name="Martin S."/>
            <person name="Stange M."/>
            <person name="Chrysostomakis Y."/>
            <person name="Brown T."/>
            <person name="Winkler S."/>
            <person name="Kukowka S."/>
            <person name="Myers E.W."/>
            <person name="Bohne A."/>
        </authorList>
    </citation>
    <scope>NUCLEOTIDE SEQUENCE [LARGE SCALE GENOMIC DNA]</scope>
    <source>
        <strain evidence="3">ZFMK-TIS-60720</strain>
        <tissue evidence="3">Whole Organism</tissue>
    </source>
</reference>
<name>A0AAN9D9X3_9TELE</name>
<comment type="caution">
    <text evidence="3">The sequence shown here is derived from an EMBL/GenBank/DDBJ whole genome shotgun (WGS) entry which is preliminary data.</text>
</comment>
<gene>
    <name evidence="3" type="ORF">R3I93_006188</name>
</gene>